<dbReference type="Pfam" id="PF01144">
    <property type="entry name" value="CoA_trans"/>
    <property type="match status" value="1"/>
</dbReference>
<dbReference type="SUPFAM" id="SSF100950">
    <property type="entry name" value="NagB/RpiA/CoA transferase-like"/>
    <property type="match status" value="1"/>
</dbReference>
<dbReference type="PROSITE" id="PS01273">
    <property type="entry name" value="COA_TRANSF_1"/>
    <property type="match status" value="1"/>
</dbReference>
<reference evidence="3 4" key="1">
    <citation type="submission" date="2024-06" db="EMBL/GenBank/DDBJ databases">
        <title>The Natural Products Discovery Center: Release of the First 8490 Sequenced Strains for Exploring Actinobacteria Biosynthetic Diversity.</title>
        <authorList>
            <person name="Kalkreuter E."/>
            <person name="Kautsar S.A."/>
            <person name="Yang D."/>
            <person name="Bader C.D."/>
            <person name="Teijaro C.N."/>
            <person name="Fluegel L."/>
            <person name="Davis C.M."/>
            <person name="Simpson J.R."/>
            <person name="Lauterbach L."/>
            <person name="Steele A.D."/>
            <person name="Gui C."/>
            <person name="Meng S."/>
            <person name="Li G."/>
            <person name="Viehrig K."/>
            <person name="Ye F."/>
            <person name="Su P."/>
            <person name="Kiefer A.F."/>
            <person name="Nichols A."/>
            <person name="Cepeda A.J."/>
            <person name="Yan W."/>
            <person name="Fan B."/>
            <person name="Jiang Y."/>
            <person name="Adhikari A."/>
            <person name="Zheng C.-J."/>
            <person name="Schuster L."/>
            <person name="Cowan T.M."/>
            <person name="Smanski M.J."/>
            <person name="Chevrette M.G."/>
            <person name="De Carvalho L.P.S."/>
            <person name="Shen B."/>
        </authorList>
    </citation>
    <scope>NUCLEOTIDE SEQUENCE [LARGE SCALE GENOMIC DNA]</scope>
    <source>
        <strain evidence="3 4">NPDC000634</strain>
    </source>
</reference>
<organism evidence="3 4">
    <name type="scientific">Streptomyces carpinensis</name>
    <dbReference type="NCBI Taxonomy" id="66369"/>
    <lineage>
        <taxon>Bacteria</taxon>
        <taxon>Bacillati</taxon>
        <taxon>Actinomycetota</taxon>
        <taxon>Actinomycetes</taxon>
        <taxon>Kitasatosporales</taxon>
        <taxon>Streptomycetaceae</taxon>
        <taxon>Streptomyces</taxon>
    </lineage>
</organism>
<dbReference type="PANTHER" id="PTHR13707">
    <property type="entry name" value="KETOACID-COENZYME A TRANSFERASE"/>
    <property type="match status" value="1"/>
</dbReference>
<dbReference type="EMBL" id="JBEPCU010000982">
    <property type="protein sequence ID" value="MER6982271.1"/>
    <property type="molecule type" value="Genomic_DNA"/>
</dbReference>
<keyword evidence="4" id="KW-1185">Reference proteome</keyword>
<comment type="similarity">
    <text evidence="1">Belongs to the 3-oxoacid CoA-transferase subunit A family.</text>
</comment>
<dbReference type="InterPro" id="IPR037171">
    <property type="entry name" value="NagB/RpiA_transferase-like"/>
</dbReference>
<dbReference type="Proteomes" id="UP001458415">
    <property type="component" value="Unassembled WGS sequence"/>
</dbReference>
<dbReference type="EC" id="2.8.3.-" evidence="3"/>
<evidence type="ECO:0000313" key="4">
    <source>
        <dbReference type="Proteomes" id="UP001458415"/>
    </source>
</evidence>
<gene>
    <name evidence="3" type="ORF">ABT317_36205</name>
</gene>
<dbReference type="InterPro" id="IPR004163">
    <property type="entry name" value="CoA_transf_BS"/>
</dbReference>
<keyword evidence="2 3" id="KW-0808">Transferase</keyword>
<evidence type="ECO:0000313" key="3">
    <source>
        <dbReference type="EMBL" id="MER6982271.1"/>
    </source>
</evidence>
<dbReference type="PANTHER" id="PTHR13707:SF60">
    <property type="entry name" value="ACETATE COA-TRANSFERASE SUBUNIT ALPHA"/>
    <property type="match status" value="1"/>
</dbReference>
<protein>
    <submittedName>
        <fullName evidence="3">CoA-transferase</fullName>
        <ecNumber evidence="3">2.8.3.-</ecNumber>
    </submittedName>
</protein>
<evidence type="ECO:0000256" key="1">
    <source>
        <dbReference type="ARBA" id="ARBA00005612"/>
    </source>
</evidence>
<dbReference type="GO" id="GO:0016740">
    <property type="term" value="F:transferase activity"/>
    <property type="evidence" value="ECO:0007669"/>
    <property type="project" value="UniProtKB-KW"/>
</dbReference>
<name>A0ABV1WDL3_9ACTN</name>
<sequence length="73" mass="6964">MATAEDALAEVTDGQSFAAGGFGLSGVPEILVAALHATGASGLTVVSDNCGVGGRGLGILPASGRIARVTGSH</sequence>
<comment type="caution">
    <text evidence="3">The sequence shown here is derived from an EMBL/GenBank/DDBJ whole genome shotgun (WGS) entry which is preliminary data.</text>
</comment>
<proteinExistence type="inferred from homology"/>
<feature type="non-terminal residue" evidence="3">
    <location>
        <position position="73"/>
    </location>
</feature>
<dbReference type="Gene3D" id="3.40.1080.10">
    <property type="entry name" value="Glutaconate Coenzyme A-transferase"/>
    <property type="match status" value="1"/>
</dbReference>
<dbReference type="InterPro" id="IPR004165">
    <property type="entry name" value="CoA_trans_fam_I"/>
</dbReference>
<evidence type="ECO:0000256" key="2">
    <source>
        <dbReference type="ARBA" id="ARBA00022679"/>
    </source>
</evidence>
<accession>A0ABV1WDL3</accession>